<feature type="compositionally biased region" description="Low complexity" evidence="1">
    <location>
        <begin position="86"/>
        <end position="95"/>
    </location>
</feature>
<evidence type="ECO:0000256" key="1">
    <source>
        <dbReference type="SAM" id="MobiDB-lite"/>
    </source>
</evidence>
<dbReference type="PANTHER" id="PTHR47487">
    <property type="entry name" value="OS06G0651300 PROTEIN-RELATED"/>
    <property type="match status" value="1"/>
</dbReference>
<dbReference type="Proteomes" id="UP000694865">
    <property type="component" value="Unplaced"/>
</dbReference>
<feature type="region of interest" description="Disordered" evidence="1">
    <location>
        <begin position="440"/>
        <end position="459"/>
    </location>
</feature>
<feature type="region of interest" description="Disordered" evidence="1">
    <location>
        <begin position="1"/>
        <end position="168"/>
    </location>
</feature>
<feature type="compositionally biased region" description="Low complexity" evidence="1">
    <location>
        <begin position="15"/>
        <end position="32"/>
    </location>
</feature>
<feature type="region of interest" description="Disordered" evidence="1">
    <location>
        <begin position="295"/>
        <end position="320"/>
    </location>
</feature>
<dbReference type="Pfam" id="PF12874">
    <property type="entry name" value="zf-met"/>
    <property type="match status" value="1"/>
</dbReference>
<evidence type="ECO:0000313" key="4">
    <source>
        <dbReference type="RefSeq" id="XP_002740009.1"/>
    </source>
</evidence>
<dbReference type="PANTHER" id="PTHR47487:SF8">
    <property type="entry name" value="OS08G0270900 PROTEIN"/>
    <property type="match status" value="1"/>
</dbReference>
<dbReference type="RefSeq" id="XP_002740009.1">
    <property type="nucleotide sequence ID" value="XM_002739963.2"/>
</dbReference>
<dbReference type="GeneID" id="100368652"/>
<feature type="compositionally biased region" description="Polar residues" evidence="1">
    <location>
        <begin position="104"/>
        <end position="125"/>
    </location>
</feature>
<keyword evidence="3" id="KW-1185">Reference proteome</keyword>
<sequence>MHYSSEREGERERQLGQQMLQMMMQNVGQNQNTSDSQVKQMMQTLQQEFAFQIDKQEKHHQSDSYPHSDSAIPSLLPERRPSSQTYPSASSYPSDYAREEAVYQEQSYQGSKYPNPELQQPQRQSRLVDLPSKYPSYESQQPQTLSSLSDRSSSIPPLMSNPQQSDQSGVHRLLNSLEDKLRFGNLDANQAIQVRLLHGKISQIASTPQQDHNVGGRSAGIPSLLDGSSRMMDRQNGSQSGYNQYALMGDSRDSLQSGYNLEASRFAEPMPSSLGRMDSFHDYGYSMNREPTRAVDHSWYSSNSSRTSQQAYKPEQRNRRYSDVVDGHTIRRLDGNRWRCLVCQTSFSVWNDVVSHADGALHAANKHHAQKRSLERRSSGGRGLDSYSDRKRSGSPQYGGAKRAKLTYCSICKVDCNTEKSYQEHLKGKKHALSIETIMETSKKSAPSKSNKFNKKSQSSSEKKAKTYCDTCDVECHQEKSLAIHLKTSNHQRKVKEIKNDKMSAANKAHVASMFEMSIACGFGRSDKITTVEELMAYKKRITVADKLAKTFKSTDTPDADLCLICARKITKKEQDAHCKLDHHMNNIESFEKLTKWLNLFTLMVDPNKCTEAFKEIDSLEKSLKSVGKPPCPFCTLKNKNVK</sequence>
<gene>
    <name evidence="4" type="primary">LOC100368652</name>
</gene>
<dbReference type="InterPro" id="IPR003604">
    <property type="entry name" value="Matrin/U1-like-C_Znf_C2H2"/>
</dbReference>
<dbReference type="SMART" id="SM00451">
    <property type="entry name" value="ZnF_U1"/>
    <property type="match status" value="4"/>
</dbReference>
<accession>A0ABM0GY84</accession>
<protein>
    <submittedName>
        <fullName evidence="4">Uncharacterized protein LOC100368652</fullName>
    </submittedName>
</protein>
<dbReference type="InterPro" id="IPR036236">
    <property type="entry name" value="Znf_C2H2_sf"/>
</dbReference>
<feature type="compositionally biased region" description="Basic and acidic residues" evidence="1">
    <location>
        <begin position="1"/>
        <end position="14"/>
    </location>
</feature>
<feature type="non-terminal residue" evidence="4">
    <location>
        <position position="643"/>
    </location>
</feature>
<dbReference type="SMART" id="SM00355">
    <property type="entry name" value="ZnF_C2H2"/>
    <property type="match status" value="3"/>
</dbReference>
<proteinExistence type="predicted"/>
<organism evidence="3 4">
    <name type="scientific">Saccoglossus kowalevskii</name>
    <name type="common">Acorn worm</name>
    <dbReference type="NCBI Taxonomy" id="10224"/>
    <lineage>
        <taxon>Eukaryota</taxon>
        <taxon>Metazoa</taxon>
        <taxon>Hemichordata</taxon>
        <taxon>Enteropneusta</taxon>
        <taxon>Harrimaniidae</taxon>
        <taxon>Saccoglossus</taxon>
    </lineage>
</organism>
<evidence type="ECO:0000259" key="2">
    <source>
        <dbReference type="PROSITE" id="PS00028"/>
    </source>
</evidence>
<feature type="region of interest" description="Disordered" evidence="1">
    <location>
        <begin position="364"/>
        <end position="400"/>
    </location>
</feature>
<name>A0ABM0GY84_SACKO</name>
<evidence type="ECO:0000313" key="3">
    <source>
        <dbReference type="Proteomes" id="UP000694865"/>
    </source>
</evidence>
<dbReference type="PROSITE" id="PS00028">
    <property type="entry name" value="ZINC_FINGER_C2H2_1"/>
    <property type="match status" value="1"/>
</dbReference>
<dbReference type="SUPFAM" id="SSF57667">
    <property type="entry name" value="beta-beta-alpha zinc fingers"/>
    <property type="match status" value="2"/>
</dbReference>
<feature type="domain" description="C2H2-type" evidence="2">
    <location>
        <begin position="340"/>
        <end position="362"/>
    </location>
</feature>
<dbReference type="InterPro" id="IPR013087">
    <property type="entry name" value="Znf_C2H2_type"/>
</dbReference>
<feature type="compositionally biased region" description="Polar residues" evidence="1">
    <location>
        <begin position="33"/>
        <end position="49"/>
    </location>
</feature>
<feature type="compositionally biased region" description="Polar residues" evidence="1">
    <location>
        <begin position="299"/>
        <end position="311"/>
    </location>
</feature>
<feature type="compositionally biased region" description="Low complexity" evidence="1">
    <location>
        <begin position="145"/>
        <end position="154"/>
    </location>
</feature>
<feature type="compositionally biased region" description="Low complexity" evidence="1">
    <location>
        <begin position="444"/>
        <end position="459"/>
    </location>
</feature>
<dbReference type="Gene3D" id="3.30.160.60">
    <property type="entry name" value="Classic Zinc Finger"/>
    <property type="match status" value="2"/>
</dbReference>
<reference evidence="4" key="1">
    <citation type="submission" date="2025-08" db="UniProtKB">
        <authorList>
            <consortium name="RefSeq"/>
        </authorList>
    </citation>
    <scope>IDENTIFICATION</scope>
    <source>
        <tissue evidence="4">Testes</tissue>
    </source>
</reference>